<comment type="subcellular location">
    <subcellularLocation>
        <location evidence="1 7">Cell membrane</location>
        <topology evidence="1 7">Multi-pass membrane protein</topology>
    </subcellularLocation>
</comment>
<evidence type="ECO:0000313" key="10">
    <source>
        <dbReference type="Proteomes" id="UP001161325"/>
    </source>
</evidence>
<name>A0AA37Q8L6_9BACT</name>
<feature type="transmembrane region" description="Helical" evidence="7">
    <location>
        <begin position="111"/>
        <end position="133"/>
    </location>
</feature>
<dbReference type="SUPFAM" id="SSF161098">
    <property type="entry name" value="MetI-like"/>
    <property type="match status" value="1"/>
</dbReference>
<dbReference type="PANTHER" id="PTHR30183">
    <property type="entry name" value="MOLYBDENUM TRANSPORT SYSTEM PERMEASE PROTEIN MODB"/>
    <property type="match status" value="1"/>
</dbReference>
<dbReference type="GO" id="GO:0055085">
    <property type="term" value="P:transmembrane transport"/>
    <property type="evidence" value="ECO:0007669"/>
    <property type="project" value="InterPro"/>
</dbReference>
<dbReference type="Pfam" id="PF00528">
    <property type="entry name" value="BPD_transp_1"/>
    <property type="match status" value="1"/>
</dbReference>
<dbReference type="GO" id="GO:0005886">
    <property type="term" value="C:plasma membrane"/>
    <property type="evidence" value="ECO:0007669"/>
    <property type="project" value="UniProtKB-SubCell"/>
</dbReference>
<comment type="similarity">
    <text evidence="7">Belongs to the binding-protein-dependent transport system permease family.</text>
</comment>
<dbReference type="InterPro" id="IPR035906">
    <property type="entry name" value="MetI-like_sf"/>
</dbReference>
<feature type="transmembrane region" description="Helical" evidence="7">
    <location>
        <begin position="254"/>
        <end position="275"/>
    </location>
</feature>
<feature type="transmembrane region" description="Helical" evidence="7">
    <location>
        <begin position="33"/>
        <end position="57"/>
    </location>
</feature>
<dbReference type="CDD" id="cd06261">
    <property type="entry name" value="TM_PBP2"/>
    <property type="match status" value="1"/>
</dbReference>
<evidence type="ECO:0000256" key="3">
    <source>
        <dbReference type="ARBA" id="ARBA00022475"/>
    </source>
</evidence>
<evidence type="ECO:0000256" key="1">
    <source>
        <dbReference type="ARBA" id="ARBA00004651"/>
    </source>
</evidence>
<evidence type="ECO:0000259" key="8">
    <source>
        <dbReference type="PROSITE" id="PS50928"/>
    </source>
</evidence>
<keyword evidence="5 7" id="KW-1133">Transmembrane helix</keyword>
<keyword evidence="6 7" id="KW-0472">Membrane</keyword>
<keyword evidence="10" id="KW-1185">Reference proteome</keyword>
<accession>A0AA37Q8L6</accession>
<evidence type="ECO:0000256" key="5">
    <source>
        <dbReference type="ARBA" id="ARBA00022989"/>
    </source>
</evidence>
<dbReference type="AlphaFoldDB" id="A0AA37Q8L6"/>
<evidence type="ECO:0000256" key="2">
    <source>
        <dbReference type="ARBA" id="ARBA00022448"/>
    </source>
</evidence>
<comment type="caution">
    <text evidence="9">The sequence shown here is derived from an EMBL/GenBank/DDBJ whole genome shotgun (WGS) entry which is preliminary data.</text>
</comment>
<evidence type="ECO:0000256" key="6">
    <source>
        <dbReference type="ARBA" id="ARBA00023136"/>
    </source>
</evidence>
<dbReference type="PANTHER" id="PTHR30183:SF3">
    <property type="entry name" value="MOLYBDENUM TRANSPORT SYSTEM PERMEASE PROTEIN MODB"/>
    <property type="match status" value="1"/>
</dbReference>
<proteinExistence type="inferred from homology"/>
<keyword evidence="4 7" id="KW-0812">Transmembrane</keyword>
<feature type="transmembrane region" description="Helical" evidence="7">
    <location>
        <begin position="210"/>
        <end position="234"/>
    </location>
</feature>
<evidence type="ECO:0000256" key="4">
    <source>
        <dbReference type="ARBA" id="ARBA00022692"/>
    </source>
</evidence>
<keyword evidence="2 7" id="KW-0813">Transport</keyword>
<gene>
    <name evidence="9" type="ORF">rosag_32200</name>
</gene>
<protein>
    <recommendedName>
        <fullName evidence="8">ABC transmembrane type-1 domain-containing protein</fullName>
    </recommendedName>
</protein>
<evidence type="ECO:0000256" key="7">
    <source>
        <dbReference type="RuleBase" id="RU363032"/>
    </source>
</evidence>
<sequence>MLTSRQLPHPSIRLPARVPSATIPAMTARRSPAALLALPLLLFLLAPVAVLVVPNLGAALVALARDGELRDALGRTALAACLAALLAAVLGTPLAWLLARRPFPGRALVEAALDLPLVLPHPVAGLALLLVLGRQSPVGGALLELGLRIVGSLAGTTAAMLFVSAPLFVSAARASFAAVDEEHELVAGTLGAGPWRRFWRVSLPLASRGLLAGAVVAWARAISEFGAVVVVAYHPRVASTLAYERFTGYGLSEALPVAAALALVALVPLVALRAIRGAR</sequence>
<feature type="transmembrane region" description="Helical" evidence="7">
    <location>
        <begin position="145"/>
        <end position="169"/>
    </location>
</feature>
<reference evidence="9" key="1">
    <citation type="submission" date="2022-08" db="EMBL/GenBank/DDBJ databases">
        <title>Draft genome sequencing of Roseisolibacter agri AW1220.</title>
        <authorList>
            <person name="Tobiishi Y."/>
            <person name="Tonouchi A."/>
        </authorList>
    </citation>
    <scope>NUCLEOTIDE SEQUENCE</scope>
    <source>
        <strain evidence="9">AW1220</strain>
    </source>
</reference>
<organism evidence="9 10">
    <name type="scientific">Roseisolibacter agri</name>
    <dbReference type="NCBI Taxonomy" id="2014610"/>
    <lineage>
        <taxon>Bacteria</taxon>
        <taxon>Pseudomonadati</taxon>
        <taxon>Gemmatimonadota</taxon>
        <taxon>Gemmatimonadia</taxon>
        <taxon>Gemmatimonadales</taxon>
        <taxon>Gemmatimonadaceae</taxon>
        <taxon>Roseisolibacter</taxon>
    </lineage>
</organism>
<evidence type="ECO:0000313" key="9">
    <source>
        <dbReference type="EMBL" id="GLC26707.1"/>
    </source>
</evidence>
<dbReference type="InterPro" id="IPR000515">
    <property type="entry name" value="MetI-like"/>
</dbReference>
<dbReference type="PROSITE" id="PS50928">
    <property type="entry name" value="ABC_TM1"/>
    <property type="match status" value="1"/>
</dbReference>
<keyword evidence="3" id="KW-1003">Cell membrane</keyword>
<feature type="transmembrane region" description="Helical" evidence="7">
    <location>
        <begin position="77"/>
        <end position="99"/>
    </location>
</feature>
<dbReference type="Gene3D" id="1.10.3720.10">
    <property type="entry name" value="MetI-like"/>
    <property type="match status" value="1"/>
</dbReference>
<feature type="domain" description="ABC transmembrane type-1" evidence="8">
    <location>
        <begin position="73"/>
        <end position="276"/>
    </location>
</feature>
<dbReference type="EMBL" id="BRXS01000005">
    <property type="protein sequence ID" value="GLC26707.1"/>
    <property type="molecule type" value="Genomic_DNA"/>
</dbReference>
<dbReference type="Proteomes" id="UP001161325">
    <property type="component" value="Unassembled WGS sequence"/>
</dbReference>